<dbReference type="RefSeq" id="XP_007772476.1">
    <property type="nucleotide sequence ID" value="XM_007774286.1"/>
</dbReference>
<dbReference type="InterPro" id="IPR001223">
    <property type="entry name" value="Glyco_hydro18_cat"/>
</dbReference>
<evidence type="ECO:0000256" key="2">
    <source>
        <dbReference type="ARBA" id="ARBA00022801"/>
    </source>
</evidence>
<keyword evidence="4" id="KW-0119">Carbohydrate metabolism</keyword>
<evidence type="ECO:0000256" key="6">
    <source>
        <dbReference type="ARBA" id="ARBA00023326"/>
    </source>
</evidence>
<keyword evidence="2 7" id="KW-0378">Hydrolase</keyword>
<evidence type="ECO:0000256" key="8">
    <source>
        <dbReference type="RuleBase" id="RU004453"/>
    </source>
</evidence>
<comment type="similarity">
    <text evidence="8">Belongs to the glycosyl hydrolase 18 family.</text>
</comment>
<evidence type="ECO:0000256" key="5">
    <source>
        <dbReference type="ARBA" id="ARBA00023295"/>
    </source>
</evidence>
<evidence type="ECO:0000256" key="4">
    <source>
        <dbReference type="ARBA" id="ARBA00023277"/>
    </source>
</evidence>
<evidence type="ECO:0000313" key="12">
    <source>
        <dbReference type="Proteomes" id="UP000053558"/>
    </source>
</evidence>
<keyword evidence="5 7" id="KW-0326">Glycosidase</keyword>
<dbReference type="GO" id="GO:0000272">
    <property type="term" value="P:polysaccharide catabolic process"/>
    <property type="evidence" value="ECO:0007669"/>
    <property type="project" value="UniProtKB-KW"/>
</dbReference>
<comment type="caution">
    <text evidence="11">The sequence shown here is derived from an EMBL/GenBank/DDBJ whole genome shotgun (WGS) entry which is preliminary data.</text>
</comment>
<dbReference type="InterPro" id="IPR001579">
    <property type="entry name" value="Glyco_hydro_18_chit_AS"/>
</dbReference>
<protein>
    <submittedName>
        <fullName evidence="11">Glycoside hydrolase family 18 protein</fullName>
    </submittedName>
</protein>
<dbReference type="Proteomes" id="UP000053558">
    <property type="component" value="Unassembled WGS sequence"/>
</dbReference>
<evidence type="ECO:0000256" key="9">
    <source>
        <dbReference type="SAM" id="SignalP"/>
    </source>
</evidence>
<dbReference type="GO" id="GO:0006032">
    <property type="term" value="P:chitin catabolic process"/>
    <property type="evidence" value="ECO:0007669"/>
    <property type="project" value="UniProtKB-KW"/>
</dbReference>
<feature type="domain" description="GH18" evidence="10">
    <location>
        <begin position="39"/>
        <end position="321"/>
    </location>
</feature>
<dbReference type="CDD" id="cd00598">
    <property type="entry name" value="GH18_chitinase-like"/>
    <property type="match status" value="1"/>
</dbReference>
<dbReference type="PROSITE" id="PS51910">
    <property type="entry name" value="GH18_2"/>
    <property type="match status" value="1"/>
</dbReference>
<feature type="signal peptide" evidence="9">
    <location>
        <begin position="1"/>
        <end position="23"/>
    </location>
</feature>
<proteinExistence type="inferred from homology"/>
<accession>A0A5M3MDR2</accession>
<feature type="chain" id="PRO_5024427296" evidence="9">
    <location>
        <begin position="24"/>
        <end position="321"/>
    </location>
</feature>
<dbReference type="GeneID" id="19200179"/>
<sequence length="321" mass="34014">MVAFTSALTALCAAALSVTGAIAAPLTQSLSTRATPAAPHFVAYSDKWISGETGPPATSALTGYNVFALSFWRPAAAVDQALEWATIDAATRNSTLSAYKTAGISLVVSAFGADFNPTSGSPALDPTQTADQLAAWVIQYGLNGVDIDYEDFDAMNKMDGSAEQWLITFTTELRSKLPAADYIISHAPVGPWFSTKYTSGGYLKVDKQVGSMIDWYNVQFYNQGTTEYSTCDGLLTTSSTTYPNSALFQIVASGVAADKLVIGKPGTTGDETNGGYMSASDLASCLQQATAKKWNAGVMVWEYPDAAADWIKSVRALAFPE</sequence>
<dbReference type="Pfam" id="PF00704">
    <property type="entry name" value="Glyco_hydro_18"/>
    <property type="match status" value="1"/>
</dbReference>
<dbReference type="OrthoDB" id="73875at2759"/>
<dbReference type="GO" id="GO:0008843">
    <property type="term" value="F:endochitinase activity"/>
    <property type="evidence" value="ECO:0007669"/>
    <property type="project" value="UniProtKB-EC"/>
</dbReference>
<dbReference type="Gene3D" id="3.20.20.80">
    <property type="entry name" value="Glycosidases"/>
    <property type="match status" value="1"/>
</dbReference>
<evidence type="ECO:0000259" key="10">
    <source>
        <dbReference type="PROSITE" id="PS51910"/>
    </source>
</evidence>
<dbReference type="PROSITE" id="PS01095">
    <property type="entry name" value="GH18_1"/>
    <property type="match status" value="1"/>
</dbReference>
<evidence type="ECO:0000256" key="7">
    <source>
        <dbReference type="RuleBase" id="RU000489"/>
    </source>
</evidence>
<name>A0A5M3MDR2_CONPW</name>
<evidence type="ECO:0000256" key="1">
    <source>
        <dbReference type="ARBA" id="ARBA00000822"/>
    </source>
</evidence>
<evidence type="ECO:0000313" key="11">
    <source>
        <dbReference type="EMBL" id="EIW77020.1"/>
    </source>
</evidence>
<organism evidence="11 12">
    <name type="scientific">Coniophora puteana (strain RWD-64-598)</name>
    <name type="common">Brown rot fungus</name>
    <dbReference type="NCBI Taxonomy" id="741705"/>
    <lineage>
        <taxon>Eukaryota</taxon>
        <taxon>Fungi</taxon>
        <taxon>Dikarya</taxon>
        <taxon>Basidiomycota</taxon>
        <taxon>Agaricomycotina</taxon>
        <taxon>Agaricomycetes</taxon>
        <taxon>Agaricomycetidae</taxon>
        <taxon>Boletales</taxon>
        <taxon>Coniophorineae</taxon>
        <taxon>Coniophoraceae</taxon>
        <taxon>Coniophora</taxon>
    </lineage>
</organism>
<evidence type="ECO:0000256" key="3">
    <source>
        <dbReference type="ARBA" id="ARBA00023024"/>
    </source>
</evidence>
<dbReference type="EMBL" id="JH711584">
    <property type="protein sequence ID" value="EIW77020.1"/>
    <property type="molecule type" value="Genomic_DNA"/>
</dbReference>
<keyword evidence="3" id="KW-0146">Chitin degradation</keyword>
<dbReference type="KEGG" id="cput:CONPUDRAFT_129187"/>
<keyword evidence="6" id="KW-0624">Polysaccharide degradation</keyword>
<dbReference type="SUPFAM" id="SSF51445">
    <property type="entry name" value="(Trans)glycosidases"/>
    <property type="match status" value="1"/>
</dbReference>
<reference evidence="12" key="1">
    <citation type="journal article" date="2012" name="Science">
        <title>The Paleozoic origin of enzymatic lignin decomposition reconstructed from 31 fungal genomes.</title>
        <authorList>
            <person name="Floudas D."/>
            <person name="Binder M."/>
            <person name="Riley R."/>
            <person name="Barry K."/>
            <person name="Blanchette R.A."/>
            <person name="Henrissat B."/>
            <person name="Martinez A.T."/>
            <person name="Otillar R."/>
            <person name="Spatafora J.W."/>
            <person name="Yadav J.S."/>
            <person name="Aerts A."/>
            <person name="Benoit I."/>
            <person name="Boyd A."/>
            <person name="Carlson A."/>
            <person name="Copeland A."/>
            <person name="Coutinho P.M."/>
            <person name="de Vries R.P."/>
            <person name="Ferreira P."/>
            <person name="Findley K."/>
            <person name="Foster B."/>
            <person name="Gaskell J."/>
            <person name="Glotzer D."/>
            <person name="Gorecki P."/>
            <person name="Heitman J."/>
            <person name="Hesse C."/>
            <person name="Hori C."/>
            <person name="Igarashi K."/>
            <person name="Jurgens J.A."/>
            <person name="Kallen N."/>
            <person name="Kersten P."/>
            <person name="Kohler A."/>
            <person name="Kuees U."/>
            <person name="Kumar T.K.A."/>
            <person name="Kuo A."/>
            <person name="LaButti K."/>
            <person name="Larrondo L.F."/>
            <person name="Lindquist E."/>
            <person name="Ling A."/>
            <person name="Lombard V."/>
            <person name="Lucas S."/>
            <person name="Lundell T."/>
            <person name="Martin R."/>
            <person name="McLaughlin D.J."/>
            <person name="Morgenstern I."/>
            <person name="Morin E."/>
            <person name="Murat C."/>
            <person name="Nagy L.G."/>
            <person name="Nolan M."/>
            <person name="Ohm R.A."/>
            <person name="Patyshakuliyeva A."/>
            <person name="Rokas A."/>
            <person name="Ruiz-Duenas F.J."/>
            <person name="Sabat G."/>
            <person name="Salamov A."/>
            <person name="Samejima M."/>
            <person name="Schmutz J."/>
            <person name="Slot J.C."/>
            <person name="St John F."/>
            <person name="Stenlid J."/>
            <person name="Sun H."/>
            <person name="Sun S."/>
            <person name="Syed K."/>
            <person name="Tsang A."/>
            <person name="Wiebenga A."/>
            <person name="Young D."/>
            <person name="Pisabarro A."/>
            <person name="Eastwood D.C."/>
            <person name="Martin F."/>
            <person name="Cullen D."/>
            <person name="Grigoriev I.V."/>
            <person name="Hibbett D.S."/>
        </authorList>
    </citation>
    <scope>NUCLEOTIDE SEQUENCE [LARGE SCALE GENOMIC DNA]</scope>
    <source>
        <strain evidence="12">RWD-64-598 SS2</strain>
    </source>
</reference>
<gene>
    <name evidence="11" type="ORF">CONPUDRAFT_129187</name>
</gene>
<keyword evidence="9" id="KW-0732">Signal</keyword>
<keyword evidence="12" id="KW-1185">Reference proteome</keyword>
<comment type="catalytic activity">
    <reaction evidence="1">
        <text>Random endo-hydrolysis of N-acetyl-beta-D-glucosaminide (1-&gt;4)-beta-linkages in chitin and chitodextrins.</text>
        <dbReference type="EC" id="3.2.1.14"/>
    </reaction>
</comment>
<dbReference type="InterPro" id="IPR017853">
    <property type="entry name" value="GH"/>
</dbReference>
<dbReference type="AlphaFoldDB" id="A0A5M3MDR2"/>